<dbReference type="OrthoDB" id="667553at2"/>
<accession>A0A561PGP8</accession>
<name>A0A561PGP8_9BACT</name>
<feature type="domain" description="Cyclic nucleotide-binding" evidence="1">
    <location>
        <begin position="11"/>
        <end position="113"/>
    </location>
</feature>
<dbReference type="Gene3D" id="2.60.120.10">
    <property type="entry name" value="Jelly Rolls"/>
    <property type="match status" value="1"/>
</dbReference>
<dbReference type="EMBL" id="VIWO01000007">
    <property type="protein sequence ID" value="TWF37294.1"/>
    <property type="molecule type" value="Genomic_DNA"/>
</dbReference>
<keyword evidence="3" id="KW-1185">Reference proteome</keyword>
<proteinExistence type="predicted"/>
<dbReference type="PROSITE" id="PS50042">
    <property type="entry name" value="CNMP_BINDING_3"/>
    <property type="match status" value="1"/>
</dbReference>
<dbReference type="CDD" id="cd00038">
    <property type="entry name" value="CAP_ED"/>
    <property type="match status" value="1"/>
</dbReference>
<dbReference type="InterPro" id="IPR014710">
    <property type="entry name" value="RmlC-like_jellyroll"/>
</dbReference>
<evidence type="ECO:0000313" key="3">
    <source>
        <dbReference type="Proteomes" id="UP000320811"/>
    </source>
</evidence>
<dbReference type="SUPFAM" id="SSF51206">
    <property type="entry name" value="cAMP-binding domain-like"/>
    <property type="match status" value="1"/>
</dbReference>
<dbReference type="AlphaFoldDB" id="A0A561PGP8"/>
<reference evidence="2 3" key="1">
    <citation type="submission" date="2019-06" db="EMBL/GenBank/DDBJ databases">
        <title>Sorghum-associated microbial communities from plants grown in Nebraska, USA.</title>
        <authorList>
            <person name="Schachtman D."/>
        </authorList>
    </citation>
    <scope>NUCLEOTIDE SEQUENCE [LARGE SCALE GENOMIC DNA]</scope>
    <source>
        <strain evidence="2 3">1209</strain>
    </source>
</reference>
<organism evidence="2 3">
    <name type="scientific">Chitinophaga polysaccharea</name>
    <dbReference type="NCBI Taxonomy" id="1293035"/>
    <lineage>
        <taxon>Bacteria</taxon>
        <taxon>Pseudomonadati</taxon>
        <taxon>Bacteroidota</taxon>
        <taxon>Chitinophagia</taxon>
        <taxon>Chitinophagales</taxon>
        <taxon>Chitinophagaceae</taxon>
        <taxon>Chitinophaga</taxon>
    </lineage>
</organism>
<sequence length="193" mass="22708">MNQQLVASIRYLIRLSEEEEQMLPDFVKRVTLKKNEYFLQEGKVATRVAFIEQGLVRYLTNHNGEEVTFYFSSENEWVGLHESMLTRTPSTKSIIAVEPTILWTISAEDLQRLYDTFREGDRMGRLIIEDVFIRSAKQITSLYTGTPEQRYHEFFEMFQAIQHRIPQYMIASYIGVKPQSLSRIRKRMAKGIN</sequence>
<protein>
    <submittedName>
        <fullName evidence="2">CRP-like cAMP-binding protein</fullName>
    </submittedName>
</protein>
<evidence type="ECO:0000259" key="1">
    <source>
        <dbReference type="PROSITE" id="PS50042"/>
    </source>
</evidence>
<dbReference type="RefSeq" id="WP_145672292.1">
    <property type="nucleotide sequence ID" value="NZ_VIWO01000007.1"/>
</dbReference>
<dbReference type="InterPro" id="IPR000595">
    <property type="entry name" value="cNMP-bd_dom"/>
</dbReference>
<dbReference type="Pfam" id="PF00027">
    <property type="entry name" value="cNMP_binding"/>
    <property type="match status" value="1"/>
</dbReference>
<evidence type="ECO:0000313" key="2">
    <source>
        <dbReference type="EMBL" id="TWF37294.1"/>
    </source>
</evidence>
<dbReference type="Proteomes" id="UP000320811">
    <property type="component" value="Unassembled WGS sequence"/>
</dbReference>
<comment type="caution">
    <text evidence="2">The sequence shown here is derived from an EMBL/GenBank/DDBJ whole genome shotgun (WGS) entry which is preliminary data.</text>
</comment>
<dbReference type="SMART" id="SM00100">
    <property type="entry name" value="cNMP"/>
    <property type="match status" value="1"/>
</dbReference>
<gene>
    <name evidence="2" type="ORF">FHW36_107220</name>
</gene>
<dbReference type="InterPro" id="IPR018490">
    <property type="entry name" value="cNMP-bd_dom_sf"/>
</dbReference>